<reference evidence="3 4" key="1">
    <citation type="submission" date="2007-07" db="EMBL/GenBank/DDBJ databases">
        <title>Complete sequence of chromosome of Xanthobacter autotrophicus Py2.</title>
        <authorList>
            <consortium name="US DOE Joint Genome Institute"/>
            <person name="Copeland A."/>
            <person name="Lucas S."/>
            <person name="Lapidus A."/>
            <person name="Barry K."/>
            <person name="Glavina del Rio T."/>
            <person name="Hammon N."/>
            <person name="Israni S."/>
            <person name="Dalin E."/>
            <person name="Tice H."/>
            <person name="Pitluck S."/>
            <person name="Sims D."/>
            <person name="Brettin T."/>
            <person name="Bruce D."/>
            <person name="Detter J.C."/>
            <person name="Han C."/>
            <person name="Tapia R."/>
            <person name="Brainard J."/>
            <person name="Schmutz J."/>
            <person name="Larimer F."/>
            <person name="Land M."/>
            <person name="Hauser L."/>
            <person name="Kyrpides N."/>
            <person name="Kim E."/>
            <person name="Ensigns S.A."/>
            <person name="Richardson P."/>
        </authorList>
    </citation>
    <scope>NUCLEOTIDE SEQUENCE [LARGE SCALE GENOMIC DNA]</scope>
    <source>
        <strain evidence="4">ATCC BAA-1158 / Py2</strain>
    </source>
</reference>
<dbReference type="Pfam" id="PF13432">
    <property type="entry name" value="TPR_16"/>
    <property type="match status" value="1"/>
</dbReference>
<evidence type="ECO:0000313" key="3">
    <source>
        <dbReference type="EMBL" id="ABS66532.1"/>
    </source>
</evidence>
<accession>A7IET9</accession>
<organism evidence="3 4">
    <name type="scientific">Xanthobacter autotrophicus (strain ATCC BAA-1158 / Py2)</name>
    <dbReference type="NCBI Taxonomy" id="78245"/>
    <lineage>
        <taxon>Bacteria</taxon>
        <taxon>Pseudomonadati</taxon>
        <taxon>Pseudomonadota</taxon>
        <taxon>Alphaproteobacteria</taxon>
        <taxon>Hyphomicrobiales</taxon>
        <taxon>Xanthobacteraceae</taxon>
        <taxon>Xanthobacter</taxon>
    </lineage>
</organism>
<keyword evidence="2" id="KW-0732">Signal</keyword>
<name>A7IET9_XANP2</name>
<feature type="chain" id="PRO_5002707831" evidence="2">
    <location>
        <begin position="36"/>
        <end position="230"/>
    </location>
</feature>
<keyword evidence="4" id="KW-1185">Reference proteome</keyword>
<dbReference type="HOGENOM" id="CLU_094914_0_0_5"/>
<dbReference type="STRING" id="78245.Xaut_1283"/>
<dbReference type="eggNOG" id="COG0457">
    <property type="taxonomic scope" value="Bacteria"/>
</dbReference>
<evidence type="ECO:0000313" key="4">
    <source>
        <dbReference type="Proteomes" id="UP000002417"/>
    </source>
</evidence>
<keyword evidence="1" id="KW-0802">TPR repeat</keyword>
<sequence>MPPSSKGNLMRANPHTLLRAMLLTAIALGAPAARAADDGLNAQVKQIQTRWETIKFTVPEGDKQTEQMNALGAEADAMAAKYPDRVEALVWDGILTSELASMVNPISALSLAKRARDTLEKAYGMNPTALDAGAPTSLGVLYYRVPGFPVAFGDKVKARQLLEEATRDAPNGLDAWYFYGDFLLSQGEYAKARAAFTHALSIPPHADRPLWDENRRLVIHEKLDQIKAKQ</sequence>
<protein>
    <submittedName>
        <fullName evidence="3">Tetratricopeptide TPR_2 repeat protein</fullName>
    </submittedName>
</protein>
<dbReference type="Proteomes" id="UP000002417">
    <property type="component" value="Chromosome"/>
</dbReference>
<dbReference type="InterPro" id="IPR019734">
    <property type="entry name" value="TPR_rpt"/>
</dbReference>
<feature type="signal peptide" evidence="2">
    <location>
        <begin position="1"/>
        <end position="35"/>
    </location>
</feature>
<gene>
    <name evidence="3" type="ordered locus">Xaut_1283</name>
</gene>
<dbReference type="KEGG" id="xau:Xaut_1283"/>
<dbReference type="InterPro" id="IPR011990">
    <property type="entry name" value="TPR-like_helical_dom_sf"/>
</dbReference>
<dbReference type="EMBL" id="CP000781">
    <property type="protein sequence ID" value="ABS66532.1"/>
    <property type="molecule type" value="Genomic_DNA"/>
</dbReference>
<dbReference type="SUPFAM" id="SSF48452">
    <property type="entry name" value="TPR-like"/>
    <property type="match status" value="1"/>
</dbReference>
<proteinExistence type="predicted"/>
<dbReference type="AlphaFoldDB" id="A7IET9"/>
<dbReference type="PROSITE" id="PS50005">
    <property type="entry name" value="TPR"/>
    <property type="match status" value="1"/>
</dbReference>
<feature type="repeat" description="TPR" evidence="1">
    <location>
        <begin position="173"/>
        <end position="206"/>
    </location>
</feature>
<evidence type="ECO:0000256" key="2">
    <source>
        <dbReference type="SAM" id="SignalP"/>
    </source>
</evidence>
<dbReference type="Gene3D" id="1.25.40.10">
    <property type="entry name" value="Tetratricopeptide repeat domain"/>
    <property type="match status" value="1"/>
</dbReference>
<evidence type="ECO:0000256" key="1">
    <source>
        <dbReference type="PROSITE-ProRule" id="PRU00339"/>
    </source>
</evidence>